<feature type="compositionally biased region" description="Acidic residues" evidence="8">
    <location>
        <begin position="295"/>
        <end position="307"/>
    </location>
</feature>
<dbReference type="PROSITE" id="PS00211">
    <property type="entry name" value="ABC_TRANSPORTER_1"/>
    <property type="match status" value="1"/>
</dbReference>
<comment type="subcellular location">
    <subcellularLocation>
        <location evidence="1">Cell membrane</location>
        <topology evidence="1">Peripheral membrane protein</topology>
    </subcellularLocation>
</comment>
<evidence type="ECO:0000256" key="6">
    <source>
        <dbReference type="ARBA" id="ARBA00022840"/>
    </source>
</evidence>
<dbReference type="SMART" id="SM00382">
    <property type="entry name" value="AAA"/>
    <property type="match status" value="1"/>
</dbReference>
<keyword evidence="3" id="KW-0813">Transport</keyword>
<dbReference type="Pfam" id="PF00005">
    <property type="entry name" value="ABC_tran"/>
    <property type="match status" value="1"/>
</dbReference>
<feature type="region of interest" description="Disordered" evidence="8">
    <location>
        <begin position="275"/>
        <end position="331"/>
    </location>
</feature>
<evidence type="ECO:0000256" key="4">
    <source>
        <dbReference type="ARBA" id="ARBA00022475"/>
    </source>
</evidence>
<dbReference type="GO" id="GO:0005524">
    <property type="term" value="F:ATP binding"/>
    <property type="evidence" value="ECO:0007669"/>
    <property type="project" value="UniProtKB-KW"/>
</dbReference>
<dbReference type="InterPro" id="IPR005890">
    <property type="entry name" value="NO3_transporter_ATP-bd-like"/>
</dbReference>
<name>A0ABV7B345_9GAMM</name>
<dbReference type="PANTHER" id="PTHR42788">
    <property type="entry name" value="TAURINE IMPORT ATP-BINDING PROTEIN-RELATED"/>
    <property type="match status" value="1"/>
</dbReference>
<dbReference type="SUPFAM" id="SSF52540">
    <property type="entry name" value="P-loop containing nucleoside triphosphate hydrolases"/>
    <property type="match status" value="1"/>
</dbReference>
<dbReference type="EMBL" id="JBHRSQ010000006">
    <property type="protein sequence ID" value="MFC2990924.1"/>
    <property type="molecule type" value="Genomic_DNA"/>
</dbReference>
<sequence>MSHAFVEVQQAAKRFPGDRGEEDLTVFENVSFNLEKGEFVCIIGHSGCGKSTIMNALAGLDSLSDGTMIMDGREINGPGLERGVVFQNYSLLPWLSALENVRFGVRARWKAWHEAKVTEHSLSYLEMVGLKGVEDRKPAQLSGGMRQRVSIARAFATKPELLLLDEPFGALDALTRGVIQDELVKIWSKDRQTVFMITHDVDEAILLADRIFLMTNGPQARIAEAVEIDLPRPRARAEIVKHPHFYQIRNYLVDFLVNRSGELRTADIDRGGLQYPRAINPVTERAPEPATSTAEPDDTDINSDADSVDSPSSAASSHKLVKFTPKETHHG</sequence>
<accession>A0ABV7B345</accession>
<evidence type="ECO:0000256" key="1">
    <source>
        <dbReference type="ARBA" id="ARBA00004202"/>
    </source>
</evidence>
<keyword evidence="6 10" id="KW-0067">ATP-binding</keyword>
<dbReference type="NCBIfam" id="TIGR01184">
    <property type="entry name" value="ntrCD"/>
    <property type="match status" value="1"/>
</dbReference>
<keyword evidence="11" id="KW-1185">Reference proteome</keyword>
<evidence type="ECO:0000313" key="11">
    <source>
        <dbReference type="Proteomes" id="UP001595386"/>
    </source>
</evidence>
<dbReference type="Proteomes" id="UP001595386">
    <property type="component" value="Unassembled WGS sequence"/>
</dbReference>
<keyword evidence="7" id="KW-0472">Membrane</keyword>
<dbReference type="PANTHER" id="PTHR42788:SF7">
    <property type="entry name" value="NITRATE ABC TRANSPORTER ATP-BINDING PROTEIN"/>
    <property type="match status" value="1"/>
</dbReference>
<reference evidence="11" key="1">
    <citation type="journal article" date="2019" name="Int. J. Syst. Evol. Microbiol.">
        <title>The Global Catalogue of Microorganisms (GCM) 10K type strain sequencing project: providing services to taxonomists for standard genome sequencing and annotation.</title>
        <authorList>
            <consortium name="The Broad Institute Genomics Platform"/>
            <consortium name="The Broad Institute Genome Sequencing Center for Infectious Disease"/>
            <person name="Wu L."/>
            <person name="Ma J."/>
        </authorList>
    </citation>
    <scope>NUCLEOTIDE SEQUENCE [LARGE SCALE GENOMIC DNA]</scope>
    <source>
        <strain evidence="11">KCTC 52660</strain>
    </source>
</reference>
<organism evidence="10 11">
    <name type="scientific">Halomonas tibetensis</name>
    <dbReference type="NCBI Taxonomy" id="2259590"/>
    <lineage>
        <taxon>Bacteria</taxon>
        <taxon>Pseudomonadati</taxon>
        <taxon>Pseudomonadota</taxon>
        <taxon>Gammaproteobacteria</taxon>
        <taxon>Oceanospirillales</taxon>
        <taxon>Halomonadaceae</taxon>
        <taxon>Halomonas</taxon>
    </lineage>
</organism>
<keyword evidence="4" id="KW-1003">Cell membrane</keyword>
<feature type="compositionally biased region" description="Low complexity" evidence="8">
    <location>
        <begin position="308"/>
        <end position="317"/>
    </location>
</feature>
<keyword evidence="5" id="KW-0547">Nucleotide-binding</keyword>
<proteinExistence type="inferred from homology"/>
<dbReference type="InterPro" id="IPR003593">
    <property type="entry name" value="AAA+_ATPase"/>
</dbReference>
<dbReference type="CDD" id="cd03293">
    <property type="entry name" value="ABC_NrtD_SsuB_transporters"/>
    <property type="match status" value="1"/>
</dbReference>
<dbReference type="InterPro" id="IPR003439">
    <property type="entry name" value="ABC_transporter-like_ATP-bd"/>
</dbReference>
<gene>
    <name evidence="10" type="ORF">ACFODV_02635</name>
</gene>
<evidence type="ECO:0000256" key="8">
    <source>
        <dbReference type="SAM" id="MobiDB-lite"/>
    </source>
</evidence>
<evidence type="ECO:0000313" key="10">
    <source>
        <dbReference type="EMBL" id="MFC2990924.1"/>
    </source>
</evidence>
<evidence type="ECO:0000256" key="3">
    <source>
        <dbReference type="ARBA" id="ARBA00022448"/>
    </source>
</evidence>
<protein>
    <submittedName>
        <fullName evidence="10">ABC transporter ATP-binding protein</fullName>
    </submittedName>
</protein>
<comment type="caution">
    <text evidence="10">The sequence shown here is derived from an EMBL/GenBank/DDBJ whole genome shotgun (WGS) entry which is preliminary data.</text>
</comment>
<dbReference type="Gene3D" id="3.40.50.300">
    <property type="entry name" value="P-loop containing nucleotide triphosphate hydrolases"/>
    <property type="match status" value="1"/>
</dbReference>
<feature type="domain" description="ABC transporter" evidence="9">
    <location>
        <begin position="6"/>
        <end position="241"/>
    </location>
</feature>
<evidence type="ECO:0000256" key="7">
    <source>
        <dbReference type="ARBA" id="ARBA00023136"/>
    </source>
</evidence>
<dbReference type="RefSeq" id="WP_379754189.1">
    <property type="nucleotide sequence ID" value="NZ_JBHRSQ010000006.1"/>
</dbReference>
<dbReference type="InterPro" id="IPR027417">
    <property type="entry name" value="P-loop_NTPase"/>
</dbReference>
<evidence type="ECO:0000259" key="9">
    <source>
        <dbReference type="PROSITE" id="PS50893"/>
    </source>
</evidence>
<dbReference type="InterPro" id="IPR050166">
    <property type="entry name" value="ABC_transporter_ATP-bind"/>
</dbReference>
<dbReference type="InterPro" id="IPR017871">
    <property type="entry name" value="ABC_transporter-like_CS"/>
</dbReference>
<evidence type="ECO:0000256" key="2">
    <source>
        <dbReference type="ARBA" id="ARBA00005417"/>
    </source>
</evidence>
<comment type="similarity">
    <text evidence="2">Belongs to the ABC transporter superfamily.</text>
</comment>
<dbReference type="PROSITE" id="PS50893">
    <property type="entry name" value="ABC_TRANSPORTER_2"/>
    <property type="match status" value="1"/>
</dbReference>
<evidence type="ECO:0000256" key="5">
    <source>
        <dbReference type="ARBA" id="ARBA00022741"/>
    </source>
</evidence>